<dbReference type="PANTHER" id="PTHR46233">
    <property type="entry name" value="HYDROXYACYLGLUTATHIONE HYDROLASE GLOC"/>
    <property type="match status" value="1"/>
</dbReference>
<dbReference type="SUPFAM" id="SSF56281">
    <property type="entry name" value="Metallo-hydrolase/oxidoreductase"/>
    <property type="match status" value="1"/>
</dbReference>
<evidence type="ECO:0000256" key="2">
    <source>
        <dbReference type="ARBA" id="ARBA00022723"/>
    </source>
</evidence>
<dbReference type="GO" id="GO:0046872">
    <property type="term" value="F:metal ion binding"/>
    <property type="evidence" value="ECO:0007669"/>
    <property type="project" value="UniProtKB-KW"/>
</dbReference>
<sequence length="81" mass="9100">MVFETPGHTAGSLTFLIDNKLFTGDTLFKESVGRTDLPTGNARDLKQSLQLFHSFPDDYTIYPGHDEISSLKHELISNPYL</sequence>
<dbReference type="EMBL" id="VSSQ01088730">
    <property type="protein sequence ID" value="MPN35263.1"/>
    <property type="molecule type" value="Genomic_DNA"/>
</dbReference>
<keyword evidence="4" id="KW-0862">Zinc</keyword>
<dbReference type="InterPro" id="IPR001279">
    <property type="entry name" value="Metallo-B-lactamas"/>
</dbReference>
<dbReference type="CDD" id="cd06262">
    <property type="entry name" value="metallo-hydrolase-like_MBL-fold"/>
    <property type="match status" value="1"/>
</dbReference>
<comment type="cofactor">
    <cofactor evidence="1">
        <name>Zn(2+)</name>
        <dbReference type="ChEBI" id="CHEBI:29105"/>
    </cofactor>
</comment>
<dbReference type="Pfam" id="PF00753">
    <property type="entry name" value="Lactamase_B"/>
    <property type="match status" value="1"/>
</dbReference>
<protein>
    <submittedName>
        <fullName evidence="6">Putative metallo-hydrolase</fullName>
        <ecNumber evidence="6">3.-.-.-</ecNumber>
    </submittedName>
</protein>
<dbReference type="EC" id="3.-.-.-" evidence="6"/>
<organism evidence="6">
    <name type="scientific">bioreactor metagenome</name>
    <dbReference type="NCBI Taxonomy" id="1076179"/>
    <lineage>
        <taxon>unclassified sequences</taxon>
        <taxon>metagenomes</taxon>
        <taxon>ecological metagenomes</taxon>
    </lineage>
</organism>
<evidence type="ECO:0000256" key="1">
    <source>
        <dbReference type="ARBA" id="ARBA00001947"/>
    </source>
</evidence>
<feature type="domain" description="Metallo-beta-lactamase" evidence="5">
    <location>
        <begin position="5"/>
        <end position="65"/>
    </location>
</feature>
<keyword evidence="3 6" id="KW-0378">Hydrolase</keyword>
<evidence type="ECO:0000259" key="5">
    <source>
        <dbReference type="Pfam" id="PF00753"/>
    </source>
</evidence>
<gene>
    <name evidence="6" type="ORF">SDC9_182760</name>
</gene>
<reference evidence="6" key="1">
    <citation type="submission" date="2019-08" db="EMBL/GenBank/DDBJ databases">
        <authorList>
            <person name="Kucharzyk K."/>
            <person name="Murdoch R.W."/>
            <person name="Higgins S."/>
            <person name="Loffler F."/>
        </authorList>
    </citation>
    <scope>NUCLEOTIDE SEQUENCE</scope>
</reference>
<evidence type="ECO:0000313" key="6">
    <source>
        <dbReference type="EMBL" id="MPN35263.1"/>
    </source>
</evidence>
<dbReference type="PANTHER" id="PTHR46233:SF3">
    <property type="entry name" value="HYDROXYACYLGLUTATHIONE HYDROLASE GLOC"/>
    <property type="match status" value="1"/>
</dbReference>
<dbReference type="AlphaFoldDB" id="A0A645HHW5"/>
<evidence type="ECO:0000256" key="4">
    <source>
        <dbReference type="ARBA" id="ARBA00022833"/>
    </source>
</evidence>
<evidence type="ECO:0000256" key="3">
    <source>
        <dbReference type="ARBA" id="ARBA00022801"/>
    </source>
</evidence>
<proteinExistence type="predicted"/>
<dbReference type="InterPro" id="IPR051453">
    <property type="entry name" value="MBL_Glyoxalase_II"/>
</dbReference>
<dbReference type="GO" id="GO:0016787">
    <property type="term" value="F:hydrolase activity"/>
    <property type="evidence" value="ECO:0007669"/>
    <property type="project" value="UniProtKB-KW"/>
</dbReference>
<name>A0A645HHW5_9ZZZZ</name>
<comment type="caution">
    <text evidence="6">The sequence shown here is derived from an EMBL/GenBank/DDBJ whole genome shotgun (WGS) entry which is preliminary data.</text>
</comment>
<dbReference type="InterPro" id="IPR036866">
    <property type="entry name" value="RibonucZ/Hydroxyglut_hydro"/>
</dbReference>
<keyword evidence="2" id="KW-0479">Metal-binding</keyword>
<dbReference type="Gene3D" id="3.60.15.10">
    <property type="entry name" value="Ribonuclease Z/Hydroxyacylglutathione hydrolase-like"/>
    <property type="match status" value="1"/>
</dbReference>
<accession>A0A645HHW5</accession>